<accession>A0ABV7Q3J7</accession>
<dbReference type="InterPro" id="IPR009061">
    <property type="entry name" value="DNA-bd_dom_put_sf"/>
</dbReference>
<dbReference type="SMART" id="SM00422">
    <property type="entry name" value="HTH_MERR"/>
    <property type="match status" value="1"/>
</dbReference>
<name>A0ABV7Q3J7_9ACTN</name>
<comment type="caution">
    <text evidence="3">The sequence shown here is derived from an EMBL/GenBank/DDBJ whole genome shotgun (WGS) entry which is preliminary data.</text>
</comment>
<dbReference type="RefSeq" id="WP_387979996.1">
    <property type="nucleotide sequence ID" value="NZ_JBHRWO010000021.1"/>
</dbReference>
<evidence type="ECO:0000313" key="4">
    <source>
        <dbReference type="Proteomes" id="UP001595712"/>
    </source>
</evidence>
<evidence type="ECO:0000256" key="1">
    <source>
        <dbReference type="ARBA" id="ARBA00023125"/>
    </source>
</evidence>
<gene>
    <name evidence="3" type="ORF">ACFO8M_23180</name>
</gene>
<dbReference type="Gene3D" id="1.10.1660.10">
    <property type="match status" value="1"/>
</dbReference>
<dbReference type="Pfam" id="PF13411">
    <property type="entry name" value="MerR_1"/>
    <property type="match status" value="1"/>
</dbReference>
<protein>
    <submittedName>
        <fullName evidence="3">MerR family transcriptional regulator</fullName>
    </submittedName>
</protein>
<dbReference type="InterPro" id="IPR047057">
    <property type="entry name" value="MerR_fam"/>
</dbReference>
<dbReference type="PROSITE" id="PS00552">
    <property type="entry name" value="HTH_MERR_1"/>
    <property type="match status" value="1"/>
</dbReference>
<dbReference type="PRINTS" id="PR00040">
    <property type="entry name" value="HTHMERR"/>
</dbReference>
<feature type="domain" description="HTH merR-type" evidence="2">
    <location>
        <begin position="1"/>
        <end position="68"/>
    </location>
</feature>
<proteinExistence type="predicted"/>
<keyword evidence="1" id="KW-0238">DNA-binding</keyword>
<dbReference type="PANTHER" id="PTHR30204:SF97">
    <property type="entry name" value="MERR FAMILY REGULATORY PROTEIN"/>
    <property type="match status" value="1"/>
</dbReference>
<evidence type="ECO:0000259" key="2">
    <source>
        <dbReference type="PROSITE" id="PS50937"/>
    </source>
</evidence>
<dbReference type="PROSITE" id="PS50937">
    <property type="entry name" value="HTH_MERR_2"/>
    <property type="match status" value="1"/>
</dbReference>
<dbReference type="InterPro" id="IPR000551">
    <property type="entry name" value="MerR-type_HTH_dom"/>
</dbReference>
<dbReference type="SUPFAM" id="SSF46955">
    <property type="entry name" value="Putative DNA-binding domain"/>
    <property type="match status" value="1"/>
</dbReference>
<sequence>MRIGELAEATGVSVRALRYYEEQGLLDSERSASGQRLYDAHAVERVRWIRQMFAAGIPSRTIARLRPCADRNEVTEVEVAIVAAERERIEEQIQNLVGARDRLDAMMGVADCQN</sequence>
<organism evidence="3 4">
    <name type="scientific">Glycomyces rhizosphaerae</name>
    <dbReference type="NCBI Taxonomy" id="2054422"/>
    <lineage>
        <taxon>Bacteria</taxon>
        <taxon>Bacillati</taxon>
        <taxon>Actinomycetota</taxon>
        <taxon>Actinomycetes</taxon>
        <taxon>Glycomycetales</taxon>
        <taxon>Glycomycetaceae</taxon>
        <taxon>Glycomyces</taxon>
    </lineage>
</organism>
<reference evidence="4" key="1">
    <citation type="journal article" date="2019" name="Int. J. Syst. Evol. Microbiol.">
        <title>The Global Catalogue of Microorganisms (GCM) 10K type strain sequencing project: providing services to taxonomists for standard genome sequencing and annotation.</title>
        <authorList>
            <consortium name="The Broad Institute Genomics Platform"/>
            <consortium name="The Broad Institute Genome Sequencing Center for Infectious Disease"/>
            <person name="Wu L."/>
            <person name="Ma J."/>
        </authorList>
    </citation>
    <scope>NUCLEOTIDE SEQUENCE [LARGE SCALE GENOMIC DNA]</scope>
    <source>
        <strain evidence="4">CGMCC 4.7396</strain>
    </source>
</reference>
<dbReference type="EMBL" id="JBHRWO010000021">
    <property type="protein sequence ID" value="MFC3495396.1"/>
    <property type="molecule type" value="Genomic_DNA"/>
</dbReference>
<dbReference type="CDD" id="cd01282">
    <property type="entry name" value="HTH_MerR-like_sg3"/>
    <property type="match status" value="1"/>
</dbReference>
<dbReference type="Proteomes" id="UP001595712">
    <property type="component" value="Unassembled WGS sequence"/>
</dbReference>
<evidence type="ECO:0000313" key="3">
    <source>
        <dbReference type="EMBL" id="MFC3495396.1"/>
    </source>
</evidence>
<keyword evidence="4" id="KW-1185">Reference proteome</keyword>
<dbReference type="PANTHER" id="PTHR30204">
    <property type="entry name" value="REDOX-CYCLING DRUG-SENSING TRANSCRIPTIONAL ACTIVATOR SOXR"/>
    <property type="match status" value="1"/>
</dbReference>